<dbReference type="Proteomes" id="UP000236726">
    <property type="component" value="Unassembled WGS sequence"/>
</dbReference>
<dbReference type="InterPro" id="IPR013762">
    <property type="entry name" value="Integrase-like_cat_sf"/>
</dbReference>
<evidence type="ECO:0000256" key="1">
    <source>
        <dbReference type="ARBA" id="ARBA00023172"/>
    </source>
</evidence>
<proteinExistence type="predicted"/>
<organism evidence="3 4">
    <name type="scientific">Lachnospira multipara</name>
    <dbReference type="NCBI Taxonomy" id="28051"/>
    <lineage>
        <taxon>Bacteria</taxon>
        <taxon>Bacillati</taxon>
        <taxon>Bacillota</taxon>
        <taxon>Clostridia</taxon>
        <taxon>Lachnospirales</taxon>
        <taxon>Lachnospiraceae</taxon>
        <taxon>Lachnospira</taxon>
    </lineage>
</organism>
<dbReference type="InterPro" id="IPR011010">
    <property type="entry name" value="DNA_brk_join_enz"/>
</dbReference>
<feature type="domain" description="Tyr recombinase" evidence="2">
    <location>
        <begin position="422"/>
        <end position="611"/>
    </location>
</feature>
<protein>
    <submittedName>
        <fullName evidence="3">Site-specific recombinase XerD</fullName>
    </submittedName>
</protein>
<dbReference type="GO" id="GO:0015074">
    <property type="term" value="P:DNA integration"/>
    <property type="evidence" value="ECO:0007669"/>
    <property type="project" value="InterPro"/>
</dbReference>
<gene>
    <name evidence="3" type="ORF">SAMN05216537_10625</name>
</gene>
<dbReference type="InterPro" id="IPR002104">
    <property type="entry name" value="Integrase_catalytic"/>
</dbReference>
<dbReference type="RefSeq" id="WP_103952620.1">
    <property type="nucleotide sequence ID" value="NZ_FNUL01000006.1"/>
</dbReference>
<dbReference type="GO" id="GO:0006310">
    <property type="term" value="P:DNA recombination"/>
    <property type="evidence" value="ECO:0007669"/>
    <property type="project" value="UniProtKB-KW"/>
</dbReference>
<dbReference type="Gene3D" id="1.10.443.10">
    <property type="entry name" value="Intergrase catalytic core"/>
    <property type="match status" value="1"/>
</dbReference>
<accession>A0A1H5U1R0</accession>
<dbReference type="SUPFAM" id="SSF56349">
    <property type="entry name" value="DNA breaking-rejoining enzymes"/>
    <property type="match status" value="1"/>
</dbReference>
<reference evidence="3 4" key="1">
    <citation type="submission" date="2016-10" db="EMBL/GenBank/DDBJ databases">
        <authorList>
            <person name="de Groot N.N."/>
        </authorList>
    </citation>
    <scope>NUCLEOTIDE SEQUENCE [LARGE SCALE GENOMIC DNA]</scope>
    <source>
        <strain evidence="3 4">D15d</strain>
    </source>
</reference>
<dbReference type="Pfam" id="PF00589">
    <property type="entry name" value="Phage_integrase"/>
    <property type="match status" value="1"/>
</dbReference>
<evidence type="ECO:0000313" key="3">
    <source>
        <dbReference type="EMBL" id="SEF68983.1"/>
    </source>
</evidence>
<keyword evidence="1" id="KW-0233">DNA recombination</keyword>
<dbReference type="CDD" id="cd00397">
    <property type="entry name" value="DNA_BRE_C"/>
    <property type="match status" value="1"/>
</dbReference>
<evidence type="ECO:0000313" key="4">
    <source>
        <dbReference type="Proteomes" id="UP000236726"/>
    </source>
</evidence>
<sequence length="629" mass="73898">MELKFKEFDCYKNLTEKDKKSDFYKPDYGFDLAKLPTLALQEQLAPFILERGNTLTFQSLYIDRRSYLLFSEFISECYPTLESILDLDIDAAMQEMVKFLHDKDINPHRKHKCGFNLHPAIRYINQAHFYCLPKDNFIFFKDLACFKDVSKKNFSSPRYHPNAFFNLNLLPESLIEEFRLFITDRGKELAFTSIDSDKQNFNHIAEFFSVTYPSIKSMYDLDKDSCIRKYKVWAMKNQIPLTVTTKKRNKLYPEAKSHPFLNYLRAILTYFTIDDGLFHFEDDIWKLNRLDFPVKLPPTSTIATINFSNILQDELKIEVKKAILFRLKEVSVRTVTQEIHIISEFCAFLSREYPEIISFAELDREIIEAYLIYLNTEDTRRKNYHGEVIRLKNIIETIGLVIDEYSLTKLFAPEDIPKNSIPIYRFYTDTELKTLNEGFKTLDPQTGRLMILHELLGCRISETLTLKSDCISEDEDGHLYITIYQPKVNRSYKKPINQDIKTLIERSIAYTTEKYGLREYVFVNDKDPSKPLTYGAMFYRVQCMIIENDLRDDRGELFTVSTHLFRKTYGKRLCDMGLDDSIIAKLLGHANTSSIKHYRRMTSVPLAEGTKKLRDEKDKTISKYKGGWN</sequence>
<dbReference type="AlphaFoldDB" id="A0A1H5U1R0"/>
<dbReference type="STRING" id="1410661.GCA_000702205_01250"/>
<evidence type="ECO:0000259" key="2">
    <source>
        <dbReference type="PROSITE" id="PS51898"/>
    </source>
</evidence>
<dbReference type="GO" id="GO:0003677">
    <property type="term" value="F:DNA binding"/>
    <property type="evidence" value="ECO:0007669"/>
    <property type="project" value="InterPro"/>
</dbReference>
<dbReference type="PROSITE" id="PS51898">
    <property type="entry name" value="TYR_RECOMBINASE"/>
    <property type="match status" value="1"/>
</dbReference>
<keyword evidence="4" id="KW-1185">Reference proteome</keyword>
<dbReference type="EMBL" id="FNUL01000006">
    <property type="protein sequence ID" value="SEF68983.1"/>
    <property type="molecule type" value="Genomic_DNA"/>
</dbReference>
<name>A0A1H5U1R0_9FIRM</name>